<evidence type="ECO:0000256" key="1">
    <source>
        <dbReference type="ARBA" id="ARBA00004429"/>
    </source>
</evidence>
<protein>
    <submittedName>
        <fullName evidence="9">C4-dicarboxylate TRAP transporter large permease protein DctM</fullName>
    </submittedName>
</protein>
<sequence length="76" mass="8315">MTPVQFGVWFCIMLTIGLVTPPVGMTLFVTSNITKIPLERISVRLMPFIIVALVVTLLMAFVPGTIMLIPNLLGIT</sequence>
<dbReference type="InterPro" id="IPR004681">
    <property type="entry name" value="TRAP_DctM"/>
</dbReference>
<comment type="subcellular location">
    <subcellularLocation>
        <location evidence="1">Cell inner membrane</location>
        <topology evidence="1">Multi-pass membrane protein</topology>
    </subcellularLocation>
</comment>
<reference evidence="9" key="1">
    <citation type="submission" date="2019-08" db="EMBL/GenBank/DDBJ databases">
        <authorList>
            <person name="Kucharzyk K."/>
            <person name="Murdoch R.W."/>
            <person name="Higgins S."/>
            <person name="Loffler F."/>
        </authorList>
    </citation>
    <scope>NUCLEOTIDE SEQUENCE</scope>
</reference>
<comment type="caution">
    <text evidence="9">The sequence shown here is derived from an EMBL/GenBank/DDBJ whole genome shotgun (WGS) entry which is preliminary data.</text>
</comment>
<keyword evidence="5 7" id="KW-1133">Transmembrane helix</keyword>
<proteinExistence type="predicted"/>
<evidence type="ECO:0000256" key="3">
    <source>
        <dbReference type="ARBA" id="ARBA00022519"/>
    </source>
</evidence>
<feature type="transmembrane region" description="Helical" evidence="7">
    <location>
        <begin position="6"/>
        <end position="33"/>
    </location>
</feature>
<feature type="domain" description="TRAP C4-dicarboxylate transport system permease DctM subunit" evidence="8">
    <location>
        <begin position="2"/>
        <end position="64"/>
    </location>
</feature>
<dbReference type="InterPro" id="IPR010656">
    <property type="entry name" value="DctM"/>
</dbReference>
<evidence type="ECO:0000256" key="2">
    <source>
        <dbReference type="ARBA" id="ARBA00022475"/>
    </source>
</evidence>
<dbReference type="PANTHER" id="PTHR33362">
    <property type="entry name" value="SIALIC ACID TRAP TRANSPORTER PERMEASE PROTEIN SIAT-RELATED"/>
    <property type="match status" value="1"/>
</dbReference>
<dbReference type="GO" id="GO:0005886">
    <property type="term" value="C:plasma membrane"/>
    <property type="evidence" value="ECO:0007669"/>
    <property type="project" value="UniProtKB-SubCell"/>
</dbReference>
<evidence type="ECO:0000256" key="6">
    <source>
        <dbReference type="ARBA" id="ARBA00023136"/>
    </source>
</evidence>
<gene>
    <name evidence="9" type="primary">dctM_103</name>
    <name evidence="9" type="ORF">SDC9_206913</name>
</gene>
<evidence type="ECO:0000256" key="4">
    <source>
        <dbReference type="ARBA" id="ARBA00022692"/>
    </source>
</evidence>
<dbReference type="AlphaFoldDB" id="A0A645JHW0"/>
<name>A0A645JHW0_9ZZZZ</name>
<keyword evidence="4 7" id="KW-0812">Transmembrane</keyword>
<evidence type="ECO:0000259" key="8">
    <source>
        <dbReference type="Pfam" id="PF06808"/>
    </source>
</evidence>
<feature type="transmembrane region" description="Helical" evidence="7">
    <location>
        <begin position="45"/>
        <end position="69"/>
    </location>
</feature>
<evidence type="ECO:0000256" key="5">
    <source>
        <dbReference type="ARBA" id="ARBA00022989"/>
    </source>
</evidence>
<evidence type="ECO:0000313" key="9">
    <source>
        <dbReference type="EMBL" id="MPN59193.1"/>
    </source>
</evidence>
<dbReference type="Pfam" id="PF06808">
    <property type="entry name" value="DctM"/>
    <property type="match status" value="1"/>
</dbReference>
<keyword evidence="3" id="KW-0997">Cell inner membrane</keyword>
<organism evidence="9">
    <name type="scientific">bioreactor metagenome</name>
    <dbReference type="NCBI Taxonomy" id="1076179"/>
    <lineage>
        <taxon>unclassified sequences</taxon>
        <taxon>metagenomes</taxon>
        <taxon>ecological metagenomes</taxon>
    </lineage>
</organism>
<evidence type="ECO:0000256" key="7">
    <source>
        <dbReference type="SAM" id="Phobius"/>
    </source>
</evidence>
<dbReference type="GO" id="GO:0022857">
    <property type="term" value="F:transmembrane transporter activity"/>
    <property type="evidence" value="ECO:0007669"/>
    <property type="project" value="TreeGrafter"/>
</dbReference>
<dbReference type="EMBL" id="VSSQ01132912">
    <property type="protein sequence ID" value="MPN59193.1"/>
    <property type="molecule type" value="Genomic_DNA"/>
</dbReference>
<keyword evidence="6 7" id="KW-0472">Membrane</keyword>
<keyword evidence="2" id="KW-1003">Cell membrane</keyword>
<accession>A0A645JHW0</accession>